<dbReference type="AlphaFoldDB" id="A0AAD7YX93"/>
<gene>
    <name evidence="1" type="ORF">PYW07_017005</name>
</gene>
<organism evidence="1 2">
    <name type="scientific">Mythimna separata</name>
    <name type="common">Oriental armyworm</name>
    <name type="synonym">Pseudaletia separata</name>
    <dbReference type="NCBI Taxonomy" id="271217"/>
    <lineage>
        <taxon>Eukaryota</taxon>
        <taxon>Metazoa</taxon>
        <taxon>Ecdysozoa</taxon>
        <taxon>Arthropoda</taxon>
        <taxon>Hexapoda</taxon>
        <taxon>Insecta</taxon>
        <taxon>Pterygota</taxon>
        <taxon>Neoptera</taxon>
        <taxon>Endopterygota</taxon>
        <taxon>Lepidoptera</taxon>
        <taxon>Glossata</taxon>
        <taxon>Ditrysia</taxon>
        <taxon>Noctuoidea</taxon>
        <taxon>Noctuidae</taxon>
        <taxon>Noctuinae</taxon>
        <taxon>Hadenini</taxon>
        <taxon>Mythimna</taxon>
    </lineage>
</organism>
<accession>A0AAD7YX93</accession>
<proteinExistence type="predicted"/>
<dbReference type="Gene3D" id="3.40.630.30">
    <property type="match status" value="3"/>
</dbReference>
<dbReference type="CDD" id="cd04301">
    <property type="entry name" value="NAT_SF"/>
    <property type="match status" value="1"/>
</dbReference>
<comment type="caution">
    <text evidence="1">The sequence shown here is derived from an EMBL/GenBank/DDBJ whole genome shotgun (WGS) entry which is preliminary data.</text>
</comment>
<dbReference type="EMBL" id="JARGEI010000006">
    <property type="protein sequence ID" value="KAJ8729967.1"/>
    <property type="molecule type" value="Genomic_DNA"/>
</dbReference>
<dbReference type="GO" id="GO:0008080">
    <property type="term" value="F:N-acetyltransferase activity"/>
    <property type="evidence" value="ECO:0007669"/>
    <property type="project" value="TreeGrafter"/>
</dbReference>
<dbReference type="PANTHER" id="PTHR20905:SF32">
    <property type="entry name" value="ARYLALKYLAMINE N-ACETYLTRANSFERASE-LIKE 7, ISOFORM A"/>
    <property type="match status" value="1"/>
</dbReference>
<dbReference type="SUPFAM" id="SSF55729">
    <property type="entry name" value="Acyl-CoA N-acyltransferases (Nat)"/>
    <property type="match status" value="1"/>
</dbReference>
<dbReference type="Proteomes" id="UP001231518">
    <property type="component" value="Chromosome 9"/>
</dbReference>
<evidence type="ECO:0000313" key="2">
    <source>
        <dbReference type="Proteomes" id="UP001231518"/>
    </source>
</evidence>
<dbReference type="PANTHER" id="PTHR20905">
    <property type="entry name" value="N-ACETYLTRANSFERASE-RELATED"/>
    <property type="match status" value="1"/>
</dbReference>
<evidence type="ECO:0000313" key="1">
    <source>
        <dbReference type="EMBL" id="KAJ8729967.1"/>
    </source>
</evidence>
<sequence length="455" mass="52527">MPDYLRDNVVNLYIDHFVKVETTFKAAGVPRSVKALNEIREPILRAIEKPEFHTTICCKDDGDEQIKDIVGASLMTLQSKGYAEPEELQYNCETKEMKKLLEIFCTLTTYFDEMKVYNLDRNFSDRGMFVLPEYRGLGIAQEFLKVRKQICKEYGVPLHGGWVTSVGTQKSAVRDGWETIVEIPFQDIGLKHGVKFEDCPPLYNGDEHTSIKDVVGASMMTLLLKGHPEPDEWTYETQEIKKLLEIFSTFAAHFNEMKVFNLDRYFSDRGAFVRPEFRGLGIAQEICKARRKISKEHGIPIHGGWFTSAGTQKSAARDGWETIIKIPFQDLARKHGVTFEDNTPFYDGDEQIKEIVGTSMMTLQSKEYTEPEWKFETKEIKKLLEIVSDLAFSFDEMNVFNLERNFSDRGLFVCPEYRGLGIAQKLLNTRNIIINNIRSLHYIGFFSMYSYYYCT</sequence>
<keyword evidence="2" id="KW-1185">Reference proteome</keyword>
<reference evidence="1" key="1">
    <citation type="submission" date="2023-03" db="EMBL/GenBank/DDBJ databases">
        <title>Chromosome-level genomes of two armyworms, Mythimna separata and Mythimna loreyi, provide insights into the biosynthesis and reception of sex pheromones.</title>
        <authorList>
            <person name="Zhao H."/>
        </authorList>
    </citation>
    <scope>NUCLEOTIDE SEQUENCE</scope>
    <source>
        <strain evidence="1">BeijingLab</strain>
        <tissue evidence="1">Pupa</tissue>
    </source>
</reference>
<dbReference type="InterPro" id="IPR016181">
    <property type="entry name" value="Acyl_CoA_acyltransferase"/>
</dbReference>
<protein>
    <submittedName>
        <fullName evidence="1">Uncharacterized protein</fullName>
    </submittedName>
</protein>
<name>A0AAD7YX93_MYTSE</name>